<dbReference type="Pfam" id="PF13554">
    <property type="entry name" value="Phage_tail_terminator_5"/>
    <property type="match status" value="1"/>
</dbReference>
<dbReference type="InterPro" id="IPR005039">
    <property type="entry name" value="Ant_C"/>
</dbReference>
<evidence type="ECO:0000313" key="2">
    <source>
        <dbReference type="EMBL" id="SUP84869.1"/>
    </source>
</evidence>
<dbReference type="EMBL" id="UHJC01000001">
    <property type="protein sequence ID" value="SUP84869.1"/>
    <property type="molecule type" value="Genomic_DNA"/>
</dbReference>
<organism evidence="2 3">
    <name type="scientific">Yersinia pseudotuberculosis</name>
    <dbReference type="NCBI Taxonomy" id="633"/>
    <lineage>
        <taxon>Bacteria</taxon>
        <taxon>Pseudomonadati</taxon>
        <taxon>Pseudomonadota</taxon>
        <taxon>Gammaproteobacteria</taxon>
        <taxon>Enterobacterales</taxon>
        <taxon>Yersiniaceae</taxon>
        <taxon>Yersinia</taxon>
    </lineage>
</organism>
<evidence type="ECO:0000259" key="1">
    <source>
        <dbReference type="Pfam" id="PF03374"/>
    </source>
</evidence>
<evidence type="ECO:0000313" key="3">
    <source>
        <dbReference type="Proteomes" id="UP000255087"/>
    </source>
</evidence>
<dbReference type="Proteomes" id="UP000255087">
    <property type="component" value="Unassembled WGS sequence"/>
</dbReference>
<accession>A0A380QCV6</accession>
<dbReference type="AlphaFoldDB" id="A0A380QCV6"/>
<dbReference type="Gene3D" id="3.30.2000.20">
    <property type="match status" value="1"/>
</dbReference>
<feature type="domain" description="Antirepressor protein C-terminal" evidence="1">
    <location>
        <begin position="137"/>
        <end position="242"/>
    </location>
</feature>
<protein>
    <submittedName>
        <fullName evidence="2">Phage protein</fullName>
    </submittedName>
</protein>
<dbReference type="InterPro" id="IPR025395">
    <property type="entry name" value="Phage_tail_terminator-like"/>
</dbReference>
<reference evidence="2 3" key="1">
    <citation type="submission" date="2018-06" db="EMBL/GenBank/DDBJ databases">
        <authorList>
            <consortium name="Pathogen Informatics"/>
            <person name="Doyle S."/>
        </authorList>
    </citation>
    <scope>NUCLEOTIDE SEQUENCE [LARGE SCALE GENOMIC DNA]</scope>
    <source>
        <strain evidence="2 3">NCTC8580</strain>
    </source>
</reference>
<sequence length="246" mass="26897">MSTQRITALLEKRLGEWAAIKGIPLAAENVSFDDTGTMYLQSHVMPATTDAIDLAQISRVFRGVYQININVKAGGGKSKSHVIAAELIELFNLNTELTDGVVTCYINSVPSQFPSITNGTSYTTPISMSYRADVTLQNQVQEMKPDVDALHRIAKSDGGTCISTAAKDLQIRPKDLFTYLSANGWIYRRVGGKSWLAYQSKIQASLLEHKVTVITRGDGSEKTVEQVLVTPKGLTRLSQLMSQQAA</sequence>
<name>A0A380QCV6_YERPU</name>
<proteinExistence type="predicted"/>
<gene>
    <name evidence="2" type="ORF">NCTC8580_03294</name>
</gene>
<dbReference type="GO" id="GO:0003677">
    <property type="term" value="F:DNA binding"/>
    <property type="evidence" value="ECO:0007669"/>
    <property type="project" value="InterPro"/>
</dbReference>
<dbReference type="Pfam" id="PF03374">
    <property type="entry name" value="ANT"/>
    <property type="match status" value="1"/>
</dbReference>